<evidence type="ECO:0000313" key="3">
    <source>
        <dbReference type="EMBL" id="KAF2812221.1"/>
    </source>
</evidence>
<reference evidence="5" key="3">
    <citation type="submission" date="2025-04" db="UniProtKB">
        <authorList>
            <consortium name="RefSeq"/>
        </authorList>
    </citation>
    <scope>IDENTIFICATION</scope>
    <source>
        <strain evidence="5">CBS 304.34</strain>
    </source>
</reference>
<dbReference type="AlphaFoldDB" id="A0A6A6YTW5"/>
<feature type="region of interest" description="Disordered" evidence="1">
    <location>
        <begin position="148"/>
        <end position="170"/>
    </location>
</feature>
<keyword evidence="2" id="KW-0472">Membrane</keyword>
<dbReference type="Proteomes" id="UP000504636">
    <property type="component" value="Unplaced"/>
</dbReference>
<reference evidence="5" key="2">
    <citation type="submission" date="2020-04" db="EMBL/GenBank/DDBJ databases">
        <authorList>
            <consortium name="NCBI Genome Project"/>
        </authorList>
    </citation>
    <scope>NUCLEOTIDE SEQUENCE</scope>
    <source>
        <strain evidence="5">CBS 304.34</strain>
    </source>
</reference>
<dbReference type="EMBL" id="MU003697">
    <property type="protein sequence ID" value="KAF2812221.1"/>
    <property type="molecule type" value="Genomic_DNA"/>
</dbReference>
<gene>
    <name evidence="3 5" type="ORF">BDZ99DRAFT_558068</name>
</gene>
<keyword evidence="2" id="KW-0812">Transmembrane</keyword>
<protein>
    <submittedName>
        <fullName evidence="3 5">Uncharacterized protein</fullName>
    </submittedName>
</protein>
<name>A0A6A6YTW5_9PEZI</name>
<evidence type="ECO:0000313" key="5">
    <source>
        <dbReference type="RefSeq" id="XP_033579185.1"/>
    </source>
</evidence>
<keyword evidence="2" id="KW-1133">Transmembrane helix</keyword>
<feature type="transmembrane region" description="Helical" evidence="2">
    <location>
        <begin position="26"/>
        <end position="44"/>
    </location>
</feature>
<keyword evidence="4" id="KW-1185">Reference proteome</keyword>
<dbReference type="RefSeq" id="XP_033579185.1">
    <property type="nucleotide sequence ID" value="XM_033727220.1"/>
</dbReference>
<sequence length="245" mass="26917">MDGPPFVDDGVAARRAPAFTRAEKKIFFGGIVVSGVAGLFFLCVSNNDPQTWPVACGRMTASGTAAAATEVQPASHRRTKSTSRLVLDFVPETVYRASQYFNKRKICNAHSRVKLYIFRFSRSLAYIHSQLCRSLAYIHSQVLGGGDAEEPLEPLPETASDEAQEPIGPIPKTPRLTAARLHYPVPSAPGPFVVALPELYRMSDADFDNMDVNNIGLGLIYQQLEMDNLIARFNSSVIVLRHPLP</sequence>
<dbReference type="GeneID" id="54468113"/>
<reference evidence="3 5" key="1">
    <citation type="journal article" date="2020" name="Stud. Mycol.">
        <title>101 Dothideomycetes genomes: a test case for predicting lifestyles and emergence of pathogens.</title>
        <authorList>
            <person name="Haridas S."/>
            <person name="Albert R."/>
            <person name="Binder M."/>
            <person name="Bloem J."/>
            <person name="Labutti K."/>
            <person name="Salamov A."/>
            <person name="Andreopoulos B."/>
            <person name="Baker S."/>
            <person name="Barry K."/>
            <person name="Bills G."/>
            <person name="Bluhm B."/>
            <person name="Cannon C."/>
            <person name="Castanera R."/>
            <person name="Culley D."/>
            <person name="Daum C."/>
            <person name="Ezra D."/>
            <person name="Gonzalez J."/>
            <person name="Henrissat B."/>
            <person name="Kuo A."/>
            <person name="Liang C."/>
            <person name="Lipzen A."/>
            <person name="Lutzoni F."/>
            <person name="Magnuson J."/>
            <person name="Mondo S."/>
            <person name="Nolan M."/>
            <person name="Ohm R."/>
            <person name="Pangilinan J."/>
            <person name="Park H.-J."/>
            <person name="Ramirez L."/>
            <person name="Alfaro M."/>
            <person name="Sun H."/>
            <person name="Tritt A."/>
            <person name="Yoshinaga Y."/>
            <person name="Zwiers L.-H."/>
            <person name="Turgeon B."/>
            <person name="Goodwin S."/>
            <person name="Spatafora J."/>
            <person name="Crous P."/>
            <person name="Grigoriev I."/>
        </authorList>
    </citation>
    <scope>NUCLEOTIDE SEQUENCE</scope>
    <source>
        <strain evidence="3 5">CBS 304.34</strain>
    </source>
</reference>
<evidence type="ECO:0000313" key="4">
    <source>
        <dbReference type="Proteomes" id="UP000504636"/>
    </source>
</evidence>
<evidence type="ECO:0000256" key="1">
    <source>
        <dbReference type="SAM" id="MobiDB-lite"/>
    </source>
</evidence>
<proteinExistence type="predicted"/>
<evidence type="ECO:0000256" key="2">
    <source>
        <dbReference type="SAM" id="Phobius"/>
    </source>
</evidence>
<organism evidence="3">
    <name type="scientific">Mytilinidion resinicola</name>
    <dbReference type="NCBI Taxonomy" id="574789"/>
    <lineage>
        <taxon>Eukaryota</taxon>
        <taxon>Fungi</taxon>
        <taxon>Dikarya</taxon>
        <taxon>Ascomycota</taxon>
        <taxon>Pezizomycotina</taxon>
        <taxon>Dothideomycetes</taxon>
        <taxon>Pleosporomycetidae</taxon>
        <taxon>Mytilinidiales</taxon>
        <taxon>Mytilinidiaceae</taxon>
        <taxon>Mytilinidion</taxon>
    </lineage>
</organism>
<dbReference type="OrthoDB" id="10483870at2759"/>
<accession>A0A6A6YTW5</accession>